<gene>
    <name evidence="5" type="ORF">ENP73_03490</name>
</gene>
<dbReference type="PANTHER" id="PTHR43767:SF1">
    <property type="entry name" value="NONRIBOSOMAL PEPTIDE SYNTHASE PES1 (EUROFUNG)-RELATED"/>
    <property type="match status" value="1"/>
</dbReference>
<comment type="similarity">
    <text evidence="1">Belongs to the ATP-dependent AMP-binding enzyme family.</text>
</comment>
<keyword evidence="2 5" id="KW-0436">Ligase</keyword>
<accession>A0A7C2G426</accession>
<reference evidence="5" key="1">
    <citation type="journal article" date="2020" name="mSystems">
        <title>Genome- and Community-Level Interaction Insights into Carbon Utilization and Element Cycling Functions of Hydrothermarchaeota in Hydrothermal Sediment.</title>
        <authorList>
            <person name="Zhou Z."/>
            <person name="Liu Y."/>
            <person name="Xu W."/>
            <person name="Pan J."/>
            <person name="Luo Z.H."/>
            <person name="Li M."/>
        </authorList>
    </citation>
    <scope>NUCLEOTIDE SEQUENCE [LARGE SCALE GENOMIC DNA]</scope>
    <source>
        <strain evidence="5">SpSt-246</strain>
    </source>
</reference>
<name>A0A7C2G426_9DEIN</name>
<dbReference type="InterPro" id="IPR025110">
    <property type="entry name" value="AMP-bd_C"/>
</dbReference>
<dbReference type="Gene3D" id="3.40.50.12780">
    <property type="entry name" value="N-terminal domain of ligase-like"/>
    <property type="match status" value="1"/>
</dbReference>
<dbReference type="InterPro" id="IPR042099">
    <property type="entry name" value="ANL_N_sf"/>
</dbReference>
<feature type="domain" description="AMP-dependent synthetase/ligase" evidence="3">
    <location>
        <begin position="10"/>
        <end position="348"/>
    </location>
</feature>
<dbReference type="PROSITE" id="PS00455">
    <property type="entry name" value="AMP_BINDING"/>
    <property type="match status" value="1"/>
</dbReference>
<evidence type="ECO:0000259" key="3">
    <source>
        <dbReference type="Pfam" id="PF00501"/>
    </source>
</evidence>
<evidence type="ECO:0000259" key="4">
    <source>
        <dbReference type="Pfam" id="PF13193"/>
    </source>
</evidence>
<dbReference type="InterPro" id="IPR020845">
    <property type="entry name" value="AMP-binding_CS"/>
</dbReference>
<dbReference type="InterPro" id="IPR050237">
    <property type="entry name" value="ATP-dep_AMP-bd_enzyme"/>
</dbReference>
<protein>
    <submittedName>
        <fullName evidence="5">Long-chain fatty acid--CoA ligase</fullName>
    </submittedName>
</protein>
<evidence type="ECO:0000256" key="1">
    <source>
        <dbReference type="ARBA" id="ARBA00006432"/>
    </source>
</evidence>
<dbReference type="Pfam" id="PF00501">
    <property type="entry name" value="AMP-binding"/>
    <property type="match status" value="1"/>
</dbReference>
<dbReference type="InterPro" id="IPR045851">
    <property type="entry name" value="AMP-bd_C_sf"/>
</dbReference>
<dbReference type="AlphaFoldDB" id="A0A7C2G426"/>
<comment type="caution">
    <text evidence="5">The sequence shown here is derived from an EMBL/GenBank/DDBJ whole genome shotgun (WGS) entry which is preliminary data.</text>
</comment>
<proteinExistence type="inferred from homology"/>
<feature type="domain" description="AMP-binding enzyme C-terminal" evidence="4">
    <location>
        <begin position="402"/>
        <end position="477"/>
    </location>
</feature>
<evidence type="ECO:0000256" key="2">
    <source>
        <dbReference type="ARBA" id="ARBA00022598"/>
    </source>
</evidence>
<dbReference type="Gene3D" id="3.30.300.30">
    <property type="match status" value="1"/>
</dbReference>
<sequence>MLEPNRLAWLAAHHPKREAVFFRERWHTYGELYARARRAAGALRVLGVGRGDRVGLLAQNHLAYLDLLFAGPLLGHVLTPFNHRLSLPELRSLHAYTEPRVLLYGEGFGETALALDPKALPLEALEEGEEVREEARVGPEDPALLLFTGGTTGLPKGALIPYRQLWVNALETAAAWGLSREDRYILATPMFHAALNALATPLLYLGGRVVLMERFRAEEYLELVRRFRPTLLFLVPTMFQMLLEAEAWEGVDLSPVRFAISGGAPCPAPVREAFRRKGVRFKQGYGLTECGVNCFAFELEEAEAYPESVGRPMPHLKARLVREDGKEAGVGEAGELWLSGSAVMKGYFRRPEENEKVFAWDGERLWLKTGDLAYRDEGGRFYIVGRRKEMFISGGENVYPVEVERALYDHPAVKEAAVVGVPDPRWGEVGVAFVALRPGARLEAEALKAFLRERLAGYKVPKGFLFLEELPKTGPGKVNKEALKRLWEEGHGTA</sequence>
<evidence type="ECO:0000313" key="5">
    <source>
        <dbReference type="EMBL" id="HEH82064.1"/>
    </source>
</evidence>
<organism evidence="5">
    <name type="scientific">Thermus islandicus</name>
    <dbReference type="NCBI Taxonomy" id="540988"/>
    <lineage>
        <taxon>Bacteria</taxon>
        <taxon>Thermotogati</taxon>
        <taxon>Deinococcota</taxon>
        <taxon>Deinococci</taxon>
        <taxon>Thermales</taxon>
        <taxon>Thermaceae</taxon>
        <taxon>Thermus</taxon>
    </lineage>
</organism>
<dbReference type="InterPro" id="IPR000873">
    <property type="entry name" value="AMP-dep_synth/lig_dom"/>
</dbReference>
<dbReference type="SUPFAM" id="SSF56801">
    <property type="entry name" value="Acetyl-CoA synthetase-like"/>
    <property type="match status" value="1"/>
</dbReference>
<dbReference type="Pfam" id="PF13193">
    <property type="entry name" value="AMP-binding_C"/>
    <property type="match status" value="1"/>
</dbReference>
<dbReference type="EMBL" id="DSKL01000146">
    <property type="protein sequence ID" value="HEH82064.1"/>
    <property type="molecule type" value="Genomic_DNA"/>
</dbReference>
<dbReference type="GO" id="GO:0016878">
    <property type="term" value="F:acid-thiol ligase activity"/>
    <property type="evidence" value="ECO:0007669"/>
    <property type="project" value="UniProtKB-ARBA"/>
</dbReference>
<dbReference type="FunFam" id="3.30.300.30:FF:000008">
    <property type="entry name" value="2,3-dihydroxybenzoate-AMP ligase"/>
    <property type="match status" value="1"/>
</dbReference>
<dbReference type="PANTHER" id="PTHR43767">
    <property type="entry name" value="LONG-CHAIN-FATTY-ACID--COA LIGASE"/>
    <property type="match status" value="1"/>
</dbReference>